<dbReference type="AlphaFoldDB" id="A0A8S1HNH6"/>
<reference evidence="1" key="1">
    <citation type="submission" date="2020-10" db="EMBL/GenBank/DDBJ databases">
        <authorList>
            <person name="Kikuchi T."/>
        </authorList>
    </citation>
    <scope>NUCLEOTIDE SEQUENCE</scope>
    <source>
        <strain evidence="1">NKZ352</strain>
    </source>
</reference>
<proteinExistence type="predicted"/>
<protein>
    <submittedName>
        <fullName evidence="1">Uncharacterized protein</fullName>
    </submittedName>
</protein>
<organism evidence="1 2">
    <name type="scientific">Caenorhabditis auriculariae</name>
    <dbReference type="NCBI Taxonomy" id="2777116"/>
    <lineage>
        <taxon>Eukaryota</taxon>
        <taxon>Metazoa</taxon>
        <taxon>Ecdysozoa</taxon>
        <taxon>Nematoda</taxon>
        <taxon>Chromadorea</taxon>
        <taxon>Rhabditida</taxon>
        <taxon>Rhabditina</taxon>
        <taxon>Rhabditomorpha</taxon>
        <taxon>Rhabditoidea</taxon>
        <taxon>Rhabditidae</taxon>
        <taxon>Peloderinae</taxon>
        <taxon>Caenorhabditis</taxon>
    </lineage>
</organism>
<comment type="caution">
    <text evidence="1">The sequence shown here is derived from an EMBL/GenBank/DDBJ whole genome shotgun (WGS) entry which is preliminary data.</text>
</comment>
<sequence>MRGYGRRCRRFRRYDRDEADEDAGGTGNGRSAVADADTGLPLDVEGFAVNVLLPRSGSIVKLPGIHESSFSNFRSPSTKMNAVNIKSIVAKIVEKANIQKAEKMVLEEWEARLQLLKTCSHEVQSELEKLAFYFDLTLKMRGIYNFTSTDASWMIKMAQKMLTMLEDELVVVEKEIIDLDCLYRKSGKPIALEVRKTTYIIRREILRFSEALLHFQHNCKYEMIYALIVKELKSNLGRLQYAISKVPSFQEICQKLYFEGH</sequence>
<dbReference type="EMBL" id="CAJGYM010000079">
    <property type="protein sequence ID" value="CAD6196772.1"/>
    <property type="molecule type" value="Genomic_DNA"/>
</dbReference>
<name>A0A8S1HNH6_9PELO</name>
<gene>
    <name evidence="1" type="ORF">CAUJ_LOCUS12684</name>
</gene>
<keyword evidence="2" id="KW-1185">Reference proteome</keyword>
<evidence type="ECO:0000313" key="1">
    <source>
        <dbReference type="EMBL" id="CAD6196772.1"/>
    </source>
</evidence>
<dbReference type="Proteomes" id="UP000835052">
    <property type="component" value="Unassembled WGS sequence"/>
</dbReference>
<accession>A0A8S1HNH6</accession>
<evidence type="ECO:0000313" key="2">
    <source>
        <dbReference type="Proteomes" id="UP000835052"/>
    </source>
</evidence>